<dbReference type="Proteomes" id="UP000232323">
    <property type="component" value="Unassembled WGS sequence"/>
</dbReference>
<comment type="caution">
    <text evidence="1">The sequence shown here is derived from an EMBL/GenBank/DDBJ whole genome shotgun (WGS) entry which is preliminary data.</text>
</comment>
<dbReference type="AlphaFoldDB" id="A0A250WPF3"/>
<gene>
    <name evidence="1" type="ORF">CEUSTIGMA_g25.t1</name>
</gene>
<keyword evidence="2" id="KW-1185">Reference proteome</keyword>
<evidence type="ECO:0000313" key="1">
    <source>
        <dbReference type="EMBL" id="GAX72569.1"/>
    </source>
</evidence>
<evidence type="ECO:0000313" key="2">
    <source>
        <dbReference type="Proteomes" id="UP000232323"/>
    </source>
</evidence>
<proteinExistence type="predicted"/>
<sequence>MFPSHLCSLHTAEPTSTDQLGATITGDKDYQIGDLTKRVLFGSQRSCTSLSVVKQVKEPVKKNSYRLGDLTRKYIEKDYQCGDLTKRFVFGAEAVNKAKQEKKYLLEQQNDEPNEPYDDKTVEGAFYCKKGWGSQLVWEMLPDLYIRLGVPIQEHYRLLSLPRPASTAVLAIEDRKEAAEDSWDTTLANLAQDCAIYAELLDPQLSEPGLLLAAISHHHSLMQQDAPSTLSLLEALHAQSQSQMPADASSIKCSSEIRQMHPCVWVAVQNLLHGITSPPVQKKALLASTVPPSAPCWYFYDARARVAFHYVAAMLQMPFSTVLDMENKHAADLARQSLQYTNAGEAVPVVGSAANTANSVAGSSGAGAVTTAGFNYCGASRVAGSAARGMVGGGVQQYGFLELSGNHPMQQPVQVVQGYQDTTPDGT</sequence>
<dbReference type="EMBL" id="BEGY01000001">
    <property type="protein sequence ID" value="GAX72569.1"/>
    <property type="molecule type" value="Genomic_DNA"/>
</dbReference>
<accession>A0A250WPF3</accession>
<reference evidence="1 2" key="1">
    <citation type="submission" date="2017-08" db="EMBL/GenBank/DDBJ databases">
        <title>Acidophilic green algal genome provides insights into adaptation to an acidic environment.</title>
        <authorList>
            <person name="Hirooka S."/>
            <person name="Hirose Y."/>
            <person name="Kanesaki Y."/>
            <person name="Higuchi S."/>
            <person name="Fujiwara T."/>
            <person name="Onuma R."/>
            <person name="Era A."/>
            <person name="Ohbayashi R."/>
            <person name="Uzuka A."/>
            <person name="Nozaki H."/>
            <person name="Yoshikawa H."/>
            <person name="Miyagishima S.Y."/>
        </authorList>
    </citation>
    <scope>NUCLEOTIDE SEQUENCE [LARGE SCALE GENOMIC DNA]</scope>
    <source>
        <strain evidence="1 2">NIES-2499</strain>
    </source>
</reference>
<protein>
    <submittedName>
        <fullName evidence="1">Uncharacterized protein</fullName>
    </submittedName>
</protein>
<name>A0A250WPF3_9CHLO</name>
<organism evidence="1 2">
    <name type="scientific">Chlamydomonas eustigma</name>
    <dbReference type="NCBI Taxonomy" id="1157962"/>
    <lineage>
        <taxon>Eukaryota</taxon>
        <taxon>Viridiplantae</taxon>
        <taxon>Chlorophyta</taxon>
        <taxon>core chlorophytes</taxon>
        <taxon>Chlorophyceae</taxon>
        <taxon>CS clade</taxon>
        <taxon>Chlamydomonadales</taxon>
        <taxon>Chlamydomonadaceae</taxon>
        <taxon>Chlamydomonas</taxon>
    </lineage>
</organism>